<protein>
    <submittedName>
        <fullName evidence="2">Transcriptional regulator</fullName>
    </submittedName>
</protein>
<dbReference type="OrthoDB" id="5174513at2"/>
<evidence type="ECO:0000313" key="2">
    <source>
        <dbReference type="EMBL" id="PXY29741.1"/>
    </source>
</evidence>
<dbReference type="SUPFAM" id="SSF46785">
    <property type="entry name" value="Winged helix' DNA-binding domain"/>
    <property type="match status" value="1"/>
</dbReference>
<dbReference type="Pfam" id="PF00480">
    <property type="entry name" value="ROK"/>
    <property type="match status" value="1"/>
</dbReference>
<dbReference type="RefSeq" id="WP_110339551.1">
    <property type="nucleotide sequence ID" value="NZ_MASU01000008.1"/>
</dbReference>
<reference evidence="2 3" key="1">
    <citation type="submission" date="2016-07" db="EMBL/GenBank/DDBJ databases">
        <title>Draft genome sequence of Prauserella sp. YIM 121212, isolated from alkaline soil.</title>
        <authorList>
            <person name="Ruckert C."/>
            <person name="Albersmeier A."/>
            <person name="Jiang C.-L."/>
            <person name="Jiang Y."/>
            <person name="Kalinowski J."/>
            <person name="Schneider O."/>
            <person name="Winkler A."/>
            <person name="Zotchev S.B."/>
        </authorList>
    </citation>
    <scope>NUCLEOTIDE SEQUENCE [LARGE SCALE GENOMIC DNA]</scope>
    <source>
        <strain evidence="2 3">YIM 121212</strain>
    </source>
</reference>
<evidence type="ECO:0000256" key="1">
    <source>
        <dbReference type="ARBA" id="ARBA00006479"/>
    </source>
</evidence>
<name>A0A318LM03_9PSEU</name>
<dbReference type="Gene3D" id="3.30.420.40">
    <property type="match status" value="2"/>
</dbReference>
<evidence type="ECO:0000313" key="3">
    <source>
        <dbReference type="Proteomes" id="UP000247892"/>
    </source>
</evidence>
<comment type="similarity">
    <text evidence="1">Belongs to the ROK (NagC/XylR) family.</text>
</comment>
<gene>
    <name evidence="2" type="ORF">BA062_21450</name>
</gene>
<comment type="caution">
    <text evidence="2">The sequence shown here is derived from an EMBL/GenBank/DDBJ whole genome shotgun (WGS) entry which is preliminary data.</text>
</comment>
<dbReference type="PANTHER" id="PTHR18964:SF149">
    <property type="entry name" value="BIFUNCTIONAL UDP-N-ACETYLGLUCOSAMINE 2-EPIMERASE_N-ACETYLMANNOSAMINE KINASE"/>
    <property type="match status" value="1"/>
</dbReference>
<dbReference type="InterPro" id="IPR043129">
    <property type="entry name" value="ATPase_NBD"/>
</dbReference>
<accession>A0A318LM03</accession>
<keyword evidence="3" id="KW-1185">Reference proteome</keyword>
<dbReference type="AlphaFoldDB" id="A0A318LM03"/>
<sequence length="400" mass="40654">MERDAPVRPVQQHRHNLALVTRLAARLGPVSRARLAQESGLTKSTVTQLTGELLDGGLLREIGTGRSGGPGRPANLLVLNSLGPAGIGLQIEADHVAGCLLDLTGRVRDRALRRADDLRGDPLRAVKAAEPVLRRLLNTANSTDNVVAGVAVGLPGRIRDATVVRADGLGWTETNLPWLLGDRLTALGAGGIPVTVAGSHPLAARAERWFDGEDADVLVYVGGEDGLGAGVLVGGEVHAGARGAAGELGHVRVAGAEEPCVCGGRGCLDAVAGQSALLRAAGLDGPARSRLAGGESGLAGLVRSGEPGALSAARRAAAALGEVLGGLVPALDPEVVVLGGHFPALGEDFVGAVEAALRARCPGSETRVRASRLPPDVVARAAATTVTDALIENPAAWFAE</sequence>
<dbReference type="Proteomes" id="UP000247892">
    <property type="component" value="Unassembled WGS sequence"/>
</dbReference>
<dbReference type="EMBL" id="MASU01000008">
    <property type="protein sequence ID" value="PXY29741.1"/>
    <property type="molecule type" value="Genomic_DNA"/>
</dbReference>
<dbReference type="SUPFAM" id="SSF53067">
    <property type="entry name" value="Actin-like ATPase domain"/>
    <property type="match status" value="2"/>
</dbReference>
<organism evidence="2 3">
    <name type="scientific">Prauserella flavalba</name>
    <dbReference type="NCBI Taxonomy" id="1477506"/>
    <lineage>
        <taxon>Bacteria</taxon>
        <taxon>Bacillati</taxon>
        <taxon>Actinomycetota</taxon>
        <taxon>Actinomycetes</taxon>
        <taxon>Pseudonocardiales</taxon>
        <taxon>Pseudonocardiaceae</taxon>
        <taxon>Prauserella</taxon>
    </lineage>
</organism>
<dbReference type="Gene3D" id="1.10.10.10">
    <property type="entry name" value="Winged helix-like DNA-binding domain superfamily/Winged helix DNA-binding domain"/>
    <property type="match status" value="1"/>
</dbReference>
<dbReference type="InterPro" id="IPR036388">
    <property type="entry name" value="WH-like_DNA-bd_sf"/>
</dbReference>
<proteinExistence type="inferred from homology"/>
<dbReference type="PANTHER" id="PTHR18964">
    <property type="entry name" value="ROK (REPRESSOR, ORF, KINASE) FAMILY"/>
    <property type="match status" value="1"/>
</dbReference>
<dbReference type="InterPro" id="IPR036390">
    <property type="entry name" value="WH_DNA-bd_sf"/>
</dbReference>
<dbReference type="InterPro" id="IPR000600">
    <property type="entry name" value="ROK"/>
</dbReference>